<evidence type="ECO:0000256" key="1">
    <source>
        <dbReference type="SAM" id="Phobius"/>
    </source>
</evidence>
<dbReference type="InterPro" id="IPR000700">
    <property type="entry name" value="PAS-assoc_C"/>
</dbReference>
<dbReference type="Pfam" id="PF13426">
    <property type="entry name" value="PAS_9"/>
    <property type="match status" value="1"/>
</dbReference>
<dbReference type="Proteomes" id="UP000003781">
    <property type="component" value="Unassembled WGS sequence"/>
</dbReference>
<accession>A3IYB1</accession>
<keyword evidence="1" id="KW-0472">Membrane</keyword>
<dbReference type="EMBL" id="AAXW01000078">
    <property type="protein sequence ID" value="EAZ88519.1"/>
    <property type="molecule type" value="Genomic_DNA"/>
</dbReference>
<keyword evidence="1" id="KW-0812">Transmembrane</keyword>
<dbReference type="InterPro" id="IPR013656">
    <property type="entry name" value="PAS_4"/>
</dbReference>
<feature type="transmembrane region" description="Helical" evidence="1">
    <location>
        <begin position="32"/>
        <end position="52"/>
    </location>
</feature>
<gene>
    <name evidence="4" type="ORF">CY0110_06494</name>
</gene>
<organism evidence="4 5">
    <name type="scientific">Crocosphaera chwakensis CCY0110</name>
    <dbReference type="NCBI Taxonomy" id="391612"/>
    <lineage>
        <taxon>Bacteria</taxon>
        <taxon>Bacillati</taxon>
        <taxon>Cyanobacteriota</taxon>
        <taxon>Cyanophyceae</taxon>
        <taxon>Oscillatoriophycideae</taxon>
        <taxon>Chroococcales</taxon>
        <taxon>Aphanothecaceae</taxon>
        <taxon>Crocosphaera</taxon>
        <taxon>Crocosphaera chwakensis</taxon>
    </lineage>
</organism>
<evidence type="ECO:0000259" key="2">
    <source>
        <dbReference type="PROSITE" id="PS50112"/>
    </source>
</evidence>
<keyword evidence="5" id="KW-1185">Reference proteome</keyword>
<feature type="domain" description="PAC" evidence="3">
    <location>
        <begin position="150"/>
        <end position="202"/>
    </location>
</feature>
<evidence type="ECO:0000313" key="5">
    <source>
        <dbReference type="Proteomes" id="UP000003781"/>
    </source>
</evidence>
<dbReference type="Gene3D" id="3.30.450.20">
    <property type="entry name" value="PAS domain"/>
    <property type="match status" value="1"/>
</dbReference>
<reference evidence="4 5" key="1">
    <citation type="submission" date="2007-03" db="EMBL/GenBank/DDBJ databases">
        <authorList>
            <person name="Stal L."/>
            <person name="Ferriera S."/>
            <person name="Johnson J."/>
            <person name="Kravitz S."/>
            <person name="Beeson K."/>
            <person name="Sutton G."/>
            <person name="Rogers Y.-H."/>
            <person name="Friedman R."/>
            <person name="Frazier M."/>
            <person name="Venter J.C."/>
        </authorList>
    </citation>
    <scope>NUCLEOTIDE SEQUENCE [LARGE SCALE GENOMIC DNA]</scope>
    <source>
        <strain evidence="4 5">CCY0110</strain>
    </source>
</reference>
<dbReference type="PROSITE" id="PS50113">
    <property type="entry name" value="PAC"/>
    <property type="match status" value="1"/>
</dbReference>
<protein>
    <submittedName>
        <fullName evidence="4">Putative PAS/PAC sensor protein</fullName>
    </submittedName>
</protein>
<dbReference type="eggNOG" id="COG5001">
    <property type="taxonomic scope" value="Bacteria"/>
</dbReference>
<name>A3IYB1_9CHRO</name>
<dbReference type="SMART" id="SM00091">
    <property type="entry name" value="PAS"/>
    <property type="match status" value="2"/>
</dbReference>
<dbReference type="Pfam" id="PF08448">
    <property type="entry name" value="PAS_4"/>
    <property type="match status" value="1"/>
</dbReference>
<dbReference type="InterPro" id="IPR035965">
    <property type="entry name" value="PAS-like_dom_sf"/>
</dbReference>
<keyword evidence="1" id="KW-1133">Transmembrane helix</keyword>
<dbReference type="AlphaFoldDB" id="A3IYB1"/>
<dbReference type="FunFam" id="3.30.450.20:FF:000155">
    <property type="entry name" value="Sensor histidine kinase TodS"/>
    <property type="match status" value="1"/>
</dbReference>
<feature type="domain" description="PAS" evidence="2">
    <location>
        <begin position="74"/>
        <end position="119"/>
    </location>
</feature>
<proteinExistence type="predicted"/>
<dbReference type="PROSITE" id="PS50112">
    <property type="entry name" value="PAS"/>
    <property type="match status" value="1"/>
</dbReference>
<dbReference type="NCBIfam" id="TIGR00229">
    <property type="entry name" value="sensory_box"/>
    <property type="match status" value="1"/>
</dbReference>
<dbReference type="eggNOG" id="COG4191">
    <property type="taxonomic scope" value="Bacteria"/>
</dbReference>
<evidence type="ECO:0000313" key="4">
    <source>
        <dbReference type="EMBL" id="EAZ88519.1"/>
    </source>
</evidence>
<dbReference type="CDD" id="cd00130">
    <property type="entry name" value="PAS"/>
    <property type="match status" value="2"/>
</dbReference>
<dbReference type="InterPro" id="IPR000014">
    <property type="entry name" value="PAS"/>
</dbReference>
<dbReference type="SUPFAM" id="SSF55785">
    <property type="entry name" value="PYP-like sensor domain (PAS domain)"/>
    <property type="match status" value="2"/>
</dbReference>
<evidence type="ECO:0000259" key="3">
    <source>
        <dbReference type="PROSITE" id="PS50113"/>
    </source>
</evidence>
<sequence length="302" mass="35690">MINACYLWIDDFSNLLNQFYFYISGYRKESTYLAIIGILILSIIWMFILLIWRSLQIKQCKAQLQEEINQRQKIEEKFKAIFDQTIQFIGLLDLEGKLLEVNKTALDCLKLKAKDVIGQPFWETPWWNYSSKYQDKLKVAIKEAKKGNIFRFETTHLTQNNQKIYLYFSIKPVKNEKGKIIFLIFETQDITNIKKVEEAFRNNQQELDAIFSILPDLFFKLEADSTIIDYRNSIESALYVTPEIFLKKPLVEILPDPVSKKVKNAINQVLELKTFISVEYSLPMPTGEEYYEARLVPYKRIR</sequence>
<comment type="caution">
    <text evidence="4">The sequence shown here is derived from an EMBL/GenBank/DDBJ whole genome shotgun (WGS) entry which is preliminary data.</text>
</comment>